<dbReference type="PROSITE" id="PS50109">
    <property type="entry name" value="HIS_KIN"/>
    <property type="match status" value="1"/>
</dbReference>
<dbReference type="CDD" id="cd00082">
    <property type="entry name" value="HisKA"/>
    <property type="match status" value="1"/>
</dbReference>
<dbReference type="Gene3D" id="1.10.287.130">
    <property type="match status" value="1"/>
</dbReference>
<dbReference type="Pfam" id="PF00512">
    <property type="entry name" value="HisKA"/>
    <property type="match status" value="1"/>
</dbReference>
<dbReference type="EMBL" id="SRXV01000001">
    <property type="protein sequence ID" value="TGY93751.1"/>
    <property type="molecule type" value="Genomic_DNA"/>
</dbReference>
<protein>
    <recommendedName>
        <fullName evidence="3">histidine kinase</fullName>
        <ecNumber evidence="3">2.7.13.3</ecNumber>
    </recommendedName>
</protein>
<feature type="domain" description="Response regulatory" evidence="15">
    <location>
        <begin position="409"/>
        <end position="526"/>
    </location>
</feature>
<dbReference type="PRINTS" id="PR00344">
    <property type="entry name" value="BCTRLSENSOR"/>
</dbReference>
<dbReference type="AlphaFoldDB" id="A0A4S2HDB8"/>
<gene>
    <name evidence="16" type="ORF">E5162_00185</name>
</gene>
<dbReference type="SMART" id="SM00387">
    <property type="entry name" value="HATPase_c"/>
    <property type="match status" value="1"/>
</dbReference>
<dbReference type="Proteomes" id="UP000305451">
    <property type="component" value="Unassembled WGS sequence"/>
</dbReference>
<dbReference type="InterPro" id="IPR011006">
    <property type="entry name" value="CheY-like_superfamily"/>
</dbReference>
<organism evidence="16 17">
    <name type="scientific">Marinicauda pacifica</name>
    <dbReference type="NCBI Taxonomy" id="1133559"/>
    <lineage>
        <taxon>Bacteria</taxon>
        <taxon>Pseudomonadati</taxon>
        <taxon>Pseudomonadota</taxon>
        <taxon>Alphaproteobacteria</taxon>
        <taxon>Maricaulales</taxon>
        <taxon>Maricaulaceae</taxon>
        <taxon>Marinicauda</taxon>
    </lineage>
</organism>
<dbReference type="Pfam" id="PF02518">
    <property type="entry name" value="HATPase_c"/>
    <property type="match status" value="1"/>
</dbReference>
<dbReference type="InterPro" id="IPR046342">
    <property type="entry name" value="CBS_dom_sf"/>
</dbReference>
<comment type="caution">
    <text evidence="16">The sequence shown here is derived from an EMBL/GenBank/DDBJ whole genome shotgun (WGS) entry which is preliminary data.</text>
</comment>
<keyword evidence="4 13" id="KW-0597">Phosphoprotein</keyword>
<keyword evidence="5" id="KW-0808">Transferase</keyword>
<evidence type="ECO:0000256" key="12">
    <source>
        <dbReference type="ARBA" id="ARBA00023136"/>
    </source>
</evidence>
<accession>A0A4S2HDB8</accession>
<evidence type="ECO:0000256" key="9">
    <source>
        <dbReference type="ARBA" id="ARBA00022840"/>
    </source>
</evidence>
<evidence type="ECO:0000256" key="10">
    <source>
        <dbReference type="ARBA" id="ARBA00022989"/>
    </source>
</evidence>
<dbReference type="FunFam" id="3.30.565.10:FF:000010">
    <property type="entry name" value="Sensor histidine kinase RcsC"/>
    <property type="match status" value="1"/>
</dbReference>
<keyword evidence="17" id="KW-1185">Reference proteome</keyword>
<dbReference type="EC" id="2.7.13.3" evidence="3"/>
<dbReference type="InterPro" id="IPR003661">
    <property type="entry name" value="HisK_dim/P_dom"/>
</dbReference>
<evidence type="ECO:0000313" key="17">
    <source>
        <dbReference type="Proteomes" id="UP000305451"/>
    </source>
</evidence>
<keyword evidence="12" id="KW-0472">Membrane</keyword>
<dbReference type="OrthoDB" id="9774458at2"/>
<dbReference type="PANTHER" id="PTHR45339:SF1">
    <property type="entry name" value="HYBRID SIGNAL TRANSDUCTION HISTIDINE KINASE J"/>
    <property type="match status" value="1"/>
</dbReference>
<dbReference type="GO" id="GO:0005524">
    <property type="term" value="F:ATP binding"/>
    <property type="evidence" value="ECO:0007669"/>
    <property type="project" value="UniProtKB-KW"/>
</dbReference>
<comment type="catalytic activity">
    <reaction evidence="1">
        <text>ATP + protein L-histidine = ADP + protein N-phospho-L-histidine.</text>
        <dbReference type="EC" id="2.7.13.3"/>
    </reaction>
</comment>
<evidence type="ECO:0000256" key="11">
    <source>
        <dbReference type="ARBA" id="ARBA00023012"/>
    </source>
</evidence>
<dbReference type="InterPro" id="IPR004358">
    <property type="entry name" value="Sig_transdc_His_kin-like_C"/>
</dbReference>
<dbReference type="SUPFAM" id="SSF47384">
    <property type="entry name" value="Homodimeric domain of signal transducing histidine kinase"/>
    <property type="match status" value="1"/>
</dbReference>
<dbReference type="GO" id="GO:0000155">
    <property type="term" value="F:phosphorelay sensor kinase activity"/>
    <property type="evidence" value="ECO:0007669"/>
    <property type="project" value="InterPro"/>
</dbReference>
<dbReference type="Pfam" id="PF00072">
    <property type="entry name" value="Response_reg"/>
    <property type="match status" value="1"/>
</dbReference>
<dbReference type="SUPFAM" id="SSF55874">
    <property type="entry name" value="ATPase domain of HSP90 chaperone/DNA topoisomerase II/histidine kinase"/>
    <property type="match status" value="1"/>
</dbReference>
<dbReference type="CDD" id="cd04598">
    <property type="entry name" value="CBS_pair_GGDEF_EAL"/>
    <property type="match status" value="1"/>
</dbReference>
<dbReference type="SMART" id="SM00448">
    <property type="entry name" value="REC"/>
    <property type="match status" value="1"/>
</dbReference>
<evidence type="ECO:0000313" key="16">
    <source>
        <dbReference type="EMBL" id="TGY93751.1"/>
    </source>
</evidence>
<dbReference type="PANTHER" id="PTHR45339">
    <property type="entry name" value="HYBRID SIGNAL TRANSDUCTION HISTIDINE KINASE J"/>
    <property type="match status" value="1"/>
</dbReference>
<evidence type="ECO:0000256" key="5">
    <source>
        <dbReference type="ARBA" id="ARBA00022679"/>
    </source>
</evidence>
<evidence type="ECO:0000256" key="6">
    <source>
        <dbReference type="ARBA" id="ARBA00022692"/>
    </source>
</evidence>
<feature type="domain" description="Histidine kinase" evidence="14">
    <location>
        <begin position="167"/>
        <end position="387"/>
    </location>
</feature>
<evidence type="ECO:0000256" key="13">
    <source>
        <dbReference type="PROSITE-ProRule" id="PRU00169"/>
    </source>
</evidence>
<keyword evidence="9" id="KW-0067">ATP-binding</keyword>
<evidence type="ECO:0000259" key="15">
    <source>
        <dbReference type="PROSITE" id="PS50110"/>
    </source>
</evidence>
<evidence type="ECO:0000259" key="14">
    <source>
        <dbReference type="PROSITE" id="PS50109"/>
    </source>
</evidence>
<keyword evidence="6" id="KW-0812">Transmembrane</keyword>
<proteinExistence type="predicted"/>
<dbReference type="InterPro" id="IPR001789">
    <property type="entry name" value="Sig_transdc_resp-reg_receiver"/>
</dbReference>
<evidence type="ECO:0000256" key="1">
    <source>
        <dbReference type="ARBA" id="ARBA00000085"/>
    </source>
</evidence>
<evidence type="ECO:0000256" key="3">
    <source>
        <dbReference type="ARBA" id="ARBA00012438"/>
    </source>
</evidence>
<dbReference type="Gene3D" id="3.40.50.2300">
    <property type="match status" value="1"/>
</dbReference>
<dbReference type="SUPFAM" id="SSF54631">
    <property type="entry name" value="CBS-domain pair"/>
    <property type="match status" value="1"/>
</dbReference>
<dbReference type="SUPFAM" id="SSF52172">
    <property type="entry name" value="CheY-like"/>
    <property type="match status" value="1"/>
</dbReference>
<dbReference type="RefSeq" id="WP_135942945.1">
    <property type="nucleotide sequence ID" value="NZ_BMEI01000001.1"/>
</dbReference>
<dbReference type="Gene3D" id="3.30.565.10">
    <property type="entry name" value="Histidine kinase-like ATPase, C-terminal domain"/>
    <property type="match status" value="1"/>
</dbReference>
<dbReference type="InterPro" id="IPR036097">
    <property type="entry name" value="HisK_dim/P_sf"/>
</dbReference>
<feature type="modified residue" description="4-aspartylphosphate" evidence="13">
    <location>
        <position position="458"/>
    </location>
</feature>
<dbReference type="FunFam" id="1.10.287.130:FF:000004">
    <property type="entry name" value="Ethylene receptor 1"/>
    <property type="match status" value="1"/>
</dbReference>
<evidence type="ECO:0000256" key="4">
    <source>
        <dbReference type="ARBA" id="ARBA00022553"/>
    </source>
</evidence>
<evidence type="ECO:0000256" key="8">
    <source>
        <dbReference type="ARBA" id="ARBA00022777"/>
    </source>
</evidence>
<evidence type="ECO:0000256" key="2">
    <source>
        <dbReference type="ARBA" id="ARBA00004370"/>
    </source>
</evidence>
<dbReference type="CDD" id="cd16922">
    <property type="entry name" value="HATPase_EvgS-ArcB-TorS-like"/>
    <property type="match status" value="1"/>
</dbReference>
<evidence type="ECO:0000256" key="7">
    <source>
        <dbReference type="ARBA" id="ARBA00022741"/>
    </source>
</evidence>
<dbReference type="CDD" id="cd17546">
    <property type="entry name" value="REC_hyHK_CKI1_RcsC-like"/>
    <property type="match status" value="1"/>
</dbReference>
<dbReference type="InterPro" id="IPR003594">
    <property type="entry name" value="HATPase_dom"/>
</dbReference>
<dbReference type="GO" id="GO:0016020">
    <property type="term" value="C:membrane"/>
    <property type="evidence" value="ECO:0007669"/>
    <property type="project" value="UniProtKB-SubCell"/>
</dbReference>
<comment type="subcellular location">
    <subcellularLocation>
        <location evidence="2">Membrane</location>
    </subcellularLocation>
</comment>
<sequence>MPATVRSLIHDAPIIDPALTGSEIYDLFHDDKDLLVCAVVEDGVPVGLVSRNSFFLKMADTHGRALYARRPITVLMNRTPLLIEADRLIEDLSRQIVTDTTSALFDGFVVTEGGHYLGVGSGLALMRVLHEESETRNHKLAALANQLSRARLEALSAADAKSEFLATMSHEIRTPLNGVLGISQLLIDSGLDPERLRLARTIQSSGEILLRLLNDLLDLSKIEAGKMDLEITSLDLQSLAEDTLQLWHARAEEKKLRFDVRLEEAEPERLQGDPVRIKQILFNLIGNAIKFTDSGSVEAVLRPVPIGPRRTALRVEVRDTGCGVPGSAHDTLFDAFTQADGAITRKYGGTGLGLTICKRLVELMGGSIGFRSDDTGSVFWFEAVLSSGSVAAPKQAPVSAPKPAGPGPRILLAEDNPINRQVVSGFLKLQGWQCDMVVDGAAAIEAVRTQTYDLVLMDVQMPQVDGLEATRRIRRLGGALVQLPIIALTANAMPGDVRRCEEAGMDGHIAKPIEKISFFDEIDRVMKVQQDPLRRTVVRQA</sequence>
<dbReference type="InterPro" id="IPR036890">
    <property type="entry name" value="HATPase_C_sf"/>
</dbReference>
<dbReference type="PROSITE" id="PS50110">
    <property type="entry name" value="RESPONSE_REGULATORY"/>
    <property type="match status" value="1"/>
</dbReference>
<dbReference type="InterPro" id="IPR005467">
    <property type="entry name" value="His_kinase_dom"/>
</dbReference>
<name>A0A4S2HDB8_9PROT</name>
<keyword evidence="10" id="KW-1133">Transmembrane helix</keyword>
<reference evidence="16 17" key="1">
    <citation type="journal article" date="2013" name="Int. J. Syst. Evol. Microbiol.">
        <title>Marinicauda pacifica gen. nov., sp. nov., a prosthecate alphaproteobacterium of the family Hyphomonadaceae isolated from deep seawater.</title>
        <authorList>
            <person name="Zhang X.Y."/>
            <person name="Li G.W."/>
            <person name="Wang C.S."/>
            <person name="Zhang Y.J."/>
            <person name="Xu X.W."/>
            <person name="Li H."/>
            <person name="Liu A."/>
            <person name="Liu C."/>
            <person name="Xie B.B."/>
            <person name="Qin Q.L."/>
            <person name="Xu Z."/>
            <person name="Chen X.L."/>
            <person name="Zhou B.C."/>
            <person name="Zhang Y.Z."/>
        </authorList>
    </citation>
    <scope>NUCLEOTIDE SEQUENCE [LARGE SCALE GENOMIC DNA]</scope>
    <source>
        <strain evidence="16 17">P-1 km-3</strain>
    </source>
</reference>
<dbReference type="SMART" id="SM00388">
    <property type="entry name" value="HisKA"/>
    <property type="match status" value="1"/>
</dbReference>
<keyword evidence="11" id="KW-0902">Two-component regulatory system</keyword>
<keyword evidence="7" id="KW-0547">Nucleotide-binding</keyword>
<keyword evidence="8" id="KW-0418">Kinase</keyword>